<dbReference type="GO" id="GO:0006396">
    <property type="term" value="P:RNA processing"/>
    <property type="evidence" value="ECO:0007669"/>
    <property type="project" value="InterPro"/>
</dbReference>
<keyword evidence="1 4" id="KW-0489">Methyltransferase</keyword>
<feature type="non-terminal residue" evidence="6">
    <location>
        <position position="82"/>
    </location>
</feature>
<dbReference type="InterPro" id="IPR029063">
    <property type="entry name" value="SAM-dependent_MTases_sf"/>
</dbReference>
<dbReference type="GO" id="GO:0032259">
    <property type="term" value="P:methylation"/>
    <property type="evidence" value="ECO:0007669"/>
    <property type="project" value="UniProtKB-KW"/>
</dbReference>
<evidence type="ECO:0000256" key="1">
    <source>
        <dbReference type="ARBA" id="ARBA00022603"/>
    </source>
</evidence>
<organism evidence="6 7">
    <name type="scientific">Streptococcus pneumoniae</name>
    <dbReference type="NCBI Taxonomy" id="1313"/>
    <lineage>
        <taxon>Bacteria</taxon>
        <taxon>Bacillati</taxon>
        <taxon>Bacillota</taxon>
        <taxon>Bacilli</taxon>
        <taxon>Lactobacillales</taxon>
        <taxon>Streptococcaceae</taxon>
        <taxon>Streptococcus</taxon>
    </lineage>
</organism>
<gene>
    <name evidence="6" type="ORF">GM539_14475</name>
</gene>
<dbReference type="PROSITE" id="PS51687">
    <property type="entry name" value="SAM_MT_RNA_M5U"/>
    <property type="match status" value="1"/>
</dbReference>
<comment type="similarity">
    <text evidence="4">Belongs to the class I-like SAM-binding methyltransferase superfamily. RNA M5U methyltransferase family.</text>
</comment>
<dbReference type="Pfam" id="PF05958">
    <property type="entry name" value="tRNA_U5-meth_tr"/>
    <property type="match status" value="1"/>
</dbReference>
<dbReference type="PANTHER" id="PTHR11061">
    <property type="entry name" value="RNA M5U METHYLTRANSFERASE"/>
    <property type="match status" value="1"/>
</dbReference>
<comment type="caution">
    <text evidence="4">Lacks conserved residue(s) required for the propagation of feature annotation.</text>
</comment>
<dbReference type="PROSITE" id="PS01230">
    <property type="entry name" value="TRMA_1"/>
    <property type="match status" value="1"/>
</dbReference>
<evidence type="ECO:0000256" key="4">
    <source>
        <dbReference type="PROSITE-ProRule" id="PRU01024"/>
    </source>
</evidence>
<keyword evidence="3 4" id="KW-0949">S-adenosyl-L-methionine</keyword>
<feature type="active site" evidence="5">
    <location>
        <position position="75"/>
    </location>
</feature>
<dbReference type="Gene3D" id="3.40.50.150">
    <property type="entry name" value="Vaccinia Virus protein VP39"/>
    <property type="match status" value="1"/>
</dbReference>
<dbReference type="PANTHER" id="PTHR11061:SF30">
    <property type="entry name" value="TRNA (URACIL(54)-C(5))-METHYLTRANSFERASE"/>
    <property type="match status" value="1"/>
</dbReference>
<dbReference type="SUPFAM" id="SSF53335">
    <property type="entry name" value="S-adenosyl-L-methionine-dependent methyltransferases"/>
    <property type="match status" value="1"/>
</dbReference>
<dbReference type="AlphaFoldDB" id="A0A6G2D7H0"/>
<evidence type="ECO:0000256" key="3">
    <source>
        <dbReference type="ARBA" id="ARBA00022691"/>
    </source>
</evidence>
<evidence type="ECO:0000256" key="5">
    <source>
        <dbReference type="PROSITE-ProRule" id="PRU10015"/>
    </source>
</evidence>
<dbReference type="InterPro" id="IPR030390">
    <property type="entry name" value="MeTrfase_TrmA_AS"/>
</dbReference>
<reference evidence="6 7" key="1">
    <citation type="submission" date="2019-11" db="EMBL/GenBank/DDBJ databases">
        <title>Growth characteristics of pneumococcus vary with the chemical composition of the capsule and with environmental conditions.</title>
        <authorList>
            <person name="Tothpal A."/>
            <person name="Desobry K."/>
            <person name="Joshi S."/>
            <person name="Wyllie A.L."/>
            <person name="Weinberger D.M."/>
        </authorList>
    </citation>
    <scope>NUCLEOTIDE SEQUENCE [LARGE SCALE GENOMIC DNA]</scope>
    <source>
        <strain evidence="7">pnumococcus22F</strain>
    </source>
</reference>
<name>A0A6G2D7H0_STREE</name>
<proteinExistence type="inferred from homology"/>
<keyword evidence="2 4" id="KW-0808">Transferase</keyword>
<feature type="binding site" evidence="4">
    <location>
        <position position="48"/>
    </location>
    <ligand>
        <name>S-adenosyl-L-methionine</name>
        <dbReference type="ChEBI" id="CHEBI:59789"/>
    </ligand>
</feature>
<evidence type="ECO:0000256" key="2">
    <source>
        <dbReference type="ARBA" id="ARBA00022679"/>
    </source>
</evidence>
<sequence>PESILDAEENCKRNKIDNMELFQGDVGKVISSLMAKSDFVPPDAVIVDPPRAGLDPLALHQIITLGPRSIIYISCNPLTQAE</sequence>
<dbReference type="GO" id="GO:0008173">
    <property type="term" value="F:RNA methyltransferase activity"/>
    <property type="evidence" value="ECO:0007669"/>
    <property type="project" value="InterPro"/>
</dbReference>
<comment type="caution">
    <text evidence="6">The sequence shown here is derived from an EMBL/GenBank/DDBJ whole genome shotgun (WGS) entry which is preliminary data.</text>
</comment>
<evidence type="ECO:0000313" key="7">
    <source>
        <dbReference type="Proteomes" id="UP000474228"/>
    </source>
</evidence>
<evidence type="ECO:0000313" key="6">
    <source>
        <dbReference type="EMBL" id="MTV64536.1"/>
    </source>
</evidence>
<accession>A0A6G2D7H0</accession>
<dbReference type="InterPro" id="IPR010280">
    <property type="entry name" value="U5_MeTrfase_fam"/>
</dbReference>
<dbReference type="EMBL" id="WNHJ01000934">
    <property type="protein sequence ID" value="MTV64536.1"/>
    <property type="molecule type" value="Genomic_DNA"/>
</dbReference>
<dbReference type="Proteomes" id="UP000474228">
    <property type="component" value="Unassembled WGS sequence"/>
</dbReference>
<feature type="active site" description="Nucleophile" evidence="4">
    <location>
        <position position="75"/>
    </location>
</feature>
<protein>
    <submittedName>
        <fullName evidence="6">RNA methyltransferase</fullName>
    </submittedName>
</protein>
<feature type="non-terminal residue" evidence="6">
    <location>
        <position position="1"/>
    </location>
</feature>